<feature type="transmembrane region" description="Helical" evidence="8">
    <location>
        <begin position="1274"/>
        <end position="1296"/>
    </location>
</feature>
<evidence type="ECO:0000256" key="2">
    <source>
        <dbReference type="ARBA" id="ARBA00022448"/>
    </source>
</evidence>
<keyword evidence="12" id="KW-0675">Receptor</keyword>
<sequence length="1340" mass="150141">MEEYGYLLFVFMLLHLGVRSGVNYDYDFSDCKFYLRPGGGRKAMRFDLNSLRGLQIMALDVEGPNRGVFMTNRTWYMNRRYMHLMVDICDNLRDNQICKSTGKACIFKSPDDHYQPNAGSTIVLRNGSYDFLQFDMVGAACKTNTSRNFVLHFNIRCKIFDINADTRTTASWAGPNSCEANVFWTVGGFCGYSQDDFACSVNIGHNVTLDLDPLRSSTFLTAADAVANKTYQFNICAPVKQGRCNGTTSLCEIDRATEKAVSLADSIYSYYNRFNGIVISFARKDRGRSKAEIWLRCIPGRSDMGPPHDVYQVFMRKKTKIFLMRTPLGCLVPPPLCIAVNEETGDQFNLYELAGQVLEFDHYESKIVVSVCAPINKEQDVNIPCSGPGLAACLVGGKDVIKVLGMLGQSPEVLSNGAIRLSYYNGDPCLYTGDYNARYSTFLDLYCDKSHVKNSVREEGCSIFINYVTPVACPSMDVIGRDCQIQDPRYNSTIDLNSLRNEKEDITLPLEANLSPSVRFNLCGPLVKSCNGISNTSFCLYKNGSEYAIGGPALFPKYHDAMVKFDLYGPPCDPDRNFTKVTVMLTCNHAAKSLQPSTVQYVSTQACHYYVVWKTDVACPPFTERPACNVQNEKTGEWYDLSALSDPNINHRTQVRLNYGNSSTDVVIFINVCRSVVHGSNSPCPPYSGICMHVPDPNEPEKRDKEIFINLGEAGYTGPILDDDDSLKIQLESGDICGLNKNGKERYSSAITFICDRETKTSAPEYVQDASFLCHFEFRWKTSFACPTSDTYSYAPDEKTNPNKLSCQVLNENTNHSYNLSPLKNKTWVIPAPSEPGSKGHKFYISICDKLPKLGFGYCGYNAGVCMEENKKIHMLGIFSENLQYTGHHLFLTYGGGRLCNGRDFYRSEISFMCSSEFFPRNGPQYVGTVGCKHLFMFYTDLVCEKDSLSCTVDTSIYDEKILSLSSLMQSTAPYRIESSDGHIFIVNVCGPLPRAKNLGCKDGSAACMLQSDTRTISDTPLSLGFPLSRPVLDHLPGKKPQVVWKYSGGDPCPYASKGNATANLRFICDPNVGPGRPKYEGRGDKDCVYHFSWNTSVVCLEEKVEFDRQSCLLTNHATQETFNLTELYPRSYQKDMMAGLKPPLTGESLYIYLCSWPQHWMNETNTVECKDTAVCALIGDMYGNFTGYGYQHFAYYDNSNSTLKIFFRGTYRPSCSDREVSGAEIWFPCAADGRTHKPKLLAATECHLVIEWPSPLMCGKFGHAEEPPTVRTAAWKTMGCLMAIAVVSAAILYLIRKTRFWASVRTRVNRSMGYKHSTLVTYTAQDPQEEWTEFETLND</sequence>
<gene>
    <name evidence="12" type="primary">LOC117650491</name>
</gene>
<dbReference type="OrthoDB" id="4504960at2759"/>
<evidence type="ECO:0000256" key="1">
    <source>
        <dbReference type="ARBA" id="ARBA00004308"/>
    </source>
</evidence>
<dbReference type="GO" id="GO:0010008">
    <property type="term" value="C:endosome membrane"/>
    <property type="evidence" value="ECO:0007669"/>
    <property type="project" value="UniProtKB-SubCell"/>
</dbReference>
<dbReference type="InterPro" id="IPR000479">
    <property type="entry name" value="CIMR_rpt"/>
</dbReference>
<evidence type="ECO:0000313" key="12">
    <source>
        <dbReference type="RefSeq" id="XP_034249843.1"/>
    </source>
</evidence>
<feature type="domain" description="MRH" evidence="10">
    <location>
        <begin position="481"/>
        <end position="621"/>
    </location>
</feature>
<dbReference type="PANTHER" id="PTHR15071">
    <property type="entry name" value="MANNOSE-6-PHOSPHATE RECEPTOR FAMILY MEMBER"/>
    <property type="match status" value="1"/>
</dbReference>
<feature type="signal peptide" evidence="9">
    <location>
        <begin position="1"/>
        <end position="20"/>
    </location>
</feature>
<dbReference type="Pfam" id="PF00878">
    <property type="entry name" value="CIMR"/>
    <property type="match status" value="6"/>
</dbReference>
<feature type="domain" description="MRH" evidence="10">
    <location>
        <begin position="949"/>
        <end position="1102"/>
    </location>
</feature>
<dbReference type="SUPFAM" id="SSF50911">
    <property type="entry name" value="Mannose 6-phosphate receptor domain"/>
    <property type="match status" value="7"/>
</dbReference>
<comment type="subcellular location">
    <subcellularLocation>
        <location evidence="1">Endomembrane system</location>
    </subcellularLocation>
</comment>
<feature type="domain" description="MRH" evidence="10">
    <location>
        <begin position="328"/>
        <end position="475"/>
    </location>
</feature>
<reference evidence="12" key="1">
    <citation type="submission" date="2025-08" db="UniProtKB">
        <authorList>
            <consortium name="RefSeq"/>
        </authorList>
    </citation>
    <scope>IDENTIFICATION</scope>
    <source>
        <tissue evidence="12">Total insect</tissue>
    </source>
</reference>
<evidence type="ECO:0000256" key="3">
    <source>
        <dbReference type="ARBA" id="ARBA00022692"/>
    </source>
</evidence>
<keyword evidence="4 9" id="KW-0732">Signal</keyword>
<dbReference type="GO" id="GO:0000139">
    <property type="term" value="C:Golgi membrane"/>
    <property type="evidence" value="ECO:0007669"/>
    <property type="project" value="UniProtKB-SubCell"/>
</dbReference>
<dbReference type="InParanoid" id="A0A6P8ZWS5"/>
<keyword evidence="6 8" id="KW-0472">Membrane</keyword>
<evidence type="ECO:0000313" key="11">
    <source>
        <dbReference type="Proteomes" id="UP000515158"/>
    </source>
</evidence>
<evidence type="ECO:0000256" key="7">
    <source>
        <dbReference type="ARBA" id="ARBA00023157"/>
    </source>
</evidence>
<evidence type="ECO:0000256" key="4">
    <source>
        <dbReference type="ARBA" id="ARBA00022729"/>
    </source>
</evidence>
<dbReference type="GO" id="GO:0038023">
    <property type="term" value="F:signaling receptor activity"/>
    <property type="evidence" value="ECO:0007669"/>
    <property type="project" value="InterPro"/>
</dbReference>
<dbReference type="PANTHER" id="PTHR15071:SF0">
    <property type="entry name" value="MANNOSE 6-PHOSPHATE RECEPTOR-LIKE PROTEIN 1"/>
    <property type="match status" value="1"/>
</dbReference>
<evidence type="ECO:0000259" key="10">
    <source>
        <dbReference type="PROSITE" id="PS51914"/>
    </source>
</evidence>
<keyword evidence="3 8" id="KW-0812">Transmembrane</keyword>
<dbReference type="CTD" id="43223"/>
<keyword evidence="5 8" id="KW-1133">Transmembrane helix</keyword>
<keyword evidence="7" id="KW-1015">Disulfide bond</keyword>
<dbReference type="InterPro" id="IPR009011">
    <property type="entry name" value="Man6P_isomerase_rcpt-bd_dom_sf"/>
</dbReference>
<dbReference type="GO" id="GO:0007041">
    <property type="term" value="P:lysosomal transport"/>
    <property type="evidence" value="ECO:0007669"/>
    <property type="project" value="InterPro"/>
</dbReference>
<dbReference type="RefSeq" id="XP_034249843.1">
    <property type="nucleotide sequence ID" value="XM_034393952.1"/>
</dbReference>
<evidence type="ECO:0000256" key="5">
    <source>
        <dbReference type="ARBA" id="ARBA00022989"/>
    </source>
</evidence>
<protein>
    <submittedName>
        <fullName evidence="12">Cation-independent mannose-6-phosphate receptor isoform X1</fullName>
    </submittedName>
</protein>
<dbReference type="Proteomes" id="UP000515158">
    <property type="component" value="Unplaced"/>
</dbReference>
<evidence type="ECO:0000256" key="6">
    <source>
        <dbReference type="ARBA" id="ARBA00023136"/>
    </source>
</evidence>
<evidence type="ECO:0000256" key="8">
    <source>
        <dbReference type="SAM" id="Phobius"/>
    </source>
</evidence>
<organism evidence="12">
    <name type="scientific">Thrips palmi</name>
    <name type="common">Melon thrips</name>
    <dbReference type="NCBI Taxonomy" id="161013"/>
    <lineage>
        <taxon>Eukaryota</taxon>
        <taxon>Metazoa</taxon>
        <taxon>Ecdysozoa</taxon>
        <taxon>Arthropoda</taxon>
        <taxon>Hexapoda</taxon>
        <taxon>Insecta</taxon>
        <taxon>Pterygota</taxon>
        <taxon>Neoptera</taxon>
        <taxon>Paraneoptera</taxon>
        <taxon>Thysanoptera</taxon>
        <taxon>Terebrantia</taxon>
        <taxon>Thripoidea</taxon>
        <taxon>Thripidae</taxon>
        <taxon>Thrips</taxon>
    </lineage>
</organism>
<keyword evidence="11" id="KW-1185">Reference proteome</keyword>
<feature type="chain" id="PRO_5028162369" evidence="9">
    <location>
        <begin position="21"/>
        <end position="1340"/>
    </location>
</feature>
<dbReference type="PROSITE" id="PS51914">
    <property type="entry name" value="MRH"/>
    <property type="match status" value="5"/>
</dbReference>
<accession>A0A6P8ZWS5</accession>
<evidence type="ECO:0000256" key="9">
    <source>
        <dbReference type="SAM" id="SignalP"/>
    </source>
</evidence>
<feature type="domain" description="MRH" evidence="10">
    <location>
        <begin position="626"/>
        <end position="788"/>
    </location>
</feature>
<dbReference type="SMART" id="SM01404">
    <property type="entry name" value="CIMR"/>
    <property type="match status" value="6"/>
</dbReference>
<keyword evidence="2" id="KW-0813">Transport</keyword>
<proteinExistence type="predicted"/>
<name>A0A6P8ZWS5_THRPL</name>
<dbReference type="GO" id="GO:0005537">
    <property type="term" value="F:D-mannose binding"/>
    <property type="evidence" value="ECO:0007669"/>
    <property type="project" value="InterPro"/>
</dbReference>
<dbReference type="Gene3D" id="2.70.130.10">
    <property type="entry name" value="Mannose-6-phosphate receptor binding domain"/>
    <property type="match status" value="7"/>
</dbReference>
<dbReference type="InterPro" id="IPR044865">
    <property type="entry name" value="MRH_dom"/>
</dbReference>
<dbReference type="GeneID" id="117650491"/>
<feature type="domain" description="MRH" evidence="10">
    <location>
        <begin position="805"/>
        <end position="946"/>
    </location>
</feature>
<dbReference type="KEGG" id="tpal:117650491"/>